<comment type="caution">
    <text evidence="7">The sequence shown here is derived from an EMBL/GenBank/DDBJ whole genome shotgun (WGS) entry which is preliminary data.</text>
</comment>
<proteinExistence type="predicted"/>
<gene>
    <name evidence="7" type="ORF">H8698_09140</name>
</gene>
<protein>
    <submittedName>
        <fullName evidence="7">FAD-dependent oxidoreductase</fullName>
    </submittedName>
</protein>
<dbReference type="AlphaFoldDB" id="A0A926DNK1"/>
<keyword evidence="6" id="KW-1133">Transmembrane helix</keyword>
<dbReference type="EMBL" id="JACRSU010000003">
    <property type="protein sequence ID" value="MBC8541136.1"/>
    <property type="molecule type" value="Genomic_DNA"/>
</dbReference>
<evidence type="ECO:0000256" key="6">
    <source>
        <dbReference type="SAM" id="Phobius"/>
    </source>
</evidence>
<dbReference type="InterPro" id="IPR039650">
    <property type="entry name" value="HdrA-like"/>
</dbReference>
<keyword evidence="1" id="KW-0004">4Fe-4S</keyword>
<feature type="transmembrane region" description="Helical" evidence="6">
    <location>
        <begin position="47"/>
        <end position="65"/>
    </location>
</feature>
<dbReference type="Proteomes" id="UP000611762">
    <property type="component" value="Unassembled WGS sequence"/>
</dbReference>
<organism evidence="7 8">
    <name type="scientific">Congzhengia minquanensis</name>
    <dbReference type="NCBI Taxonomy" id="2763657"/>
    <lineage>
        <taxon>Bacteria</taxon>
        <taxon>Bacillati</taxon>
        <taxon>Bacillota</taxon>
        <taxon>Clostridia</taxon>
        <taxon>Eubacteriales</taxon>
        <taxon>Oscillospiraceae</taxon>
        <taxon>Congzhengia</taxon>
    </lineage>
</organism>
<evidence type="ECO:0000313" key="7">
    <source>
        <dbReference type="EMBL" id="MBC8541136.1"/>
    </source>
</evidence>
<dbReference type="PANTHER" id="PTHR43498">
    <property type="entry name" value="FERREDOXIN:COB-COM HETERODISULFIDE REDUCTASE SUBUNIT A"/>
    <property type="match status" value="1"/>
</dbReference>
<dbReference type="GO" id="GO:0016491">
    <property type="term" value="F:oxidoreductase activity"/>
    <property type="evidence" value="ECO:0007669"/>
    <property type="project" value="UniProtKB-KW"/>
</dbReference>
<feature type="transmembrane region" description="Helical" evidence="6">
    <location>
        <begin position="18"/>
        <end position="35"/>
    </location>
</feature>
<evidence type="ECO:0000313" key="8">
    <source>
        <dbReference type="Proteomes" id="UP000611762"/>
    </source>
</evidence>
<reference evidence="7" key="1">
    <citation type="submission" date="2020-08" db="EMBL/GenBank/DDBJ databases">
        <title>Genome public.</title>
        <authorList>
            <person name="Liu C."/>
            <person name="Sun Q."/>
        </authorList>
    </citation>
    <scope>NUCLEOTIDE SEQUENCE</scope>
    <source>
        <strain evidence="7">H8</strain>
    </source>
</reference>
<sequence length="422" mass="45738">MDCIEVKKSVPVKGSYDIIVAGGGVSGIAAAVSASRMGKKVLLIEKTICLGGLATIGLINLFVPLCNGRGVQIIKGMAEELLQLSVKYGYDTIPDCWKNGNPTKDGPRYVTRYSVPIFVLALTEFIKSEGVSILYDSVVSDVAMEGSQVKGVVVVNKSGFEYYTASMFVDATGDGDLMVQAGVPTVQGRNFHTFMMHGADTKMCKKAAESGDLGNLQHWASGGNANLYGGGHPEGKPYWLGTNSKDVTNYVVENHIEALNKLKNDKDKAARDILRIPTMPQFRTTRHIDGNYTLKEADTYRHFDDSVGAICDFDRRDFLYEIPFGTLVRDGFGNIITAGRSAAGEGYAWDVLRVIPPAIISGQAAGVACALAIDEKKPVYGTDIKMLQKTLTAQNVMIHFDDGLVPKAGEEITVQESNMEHF</sequence>
<keyword evidence="6" id="KW-0812">Transmembrane</keyword>
<evidence type="ECO:0000256" key="2">
    <source>
        <dbReference type="ARBA" id="ARBA00022723"/>
    </source>
</evidence>
<evidence type="ECO:0000256" key="4">
    <source>
        <dbReference type="ARBA" id="ARBA00023004"/>
    </source>
</evidence>
<dbReference type="Gene3D" id="3.50.50.60">
    <property type="entry name" value="FAD/NAD(P)-binding domain"/>
    <property type="match status" value="1"/>
</dbReference>
<keyword evidence="2" id="KW-0479">Metal-binding</keyword>
<evidence type="ECO:0000256" key="3">
    <source>
        <dbReference type="ARBA" id="ARBA00023002"/>
    </source>
</evidence>
<evidence type="ECO:0000256" key="5">
    <source>
        <dbReference type="ARBA" id="ARBA00023014"/>
    </source>
</evidence>
<dbReference type="PANTHER" id="PTHR43498:SF1">
    <property type="entry name" value="COB--COM HETERODISULFIDE REDUCTASE IRON-SULFUR SUBUNIT A"/>
    <property type="match status" value="1"/>
</dbReference>
<dbReference type="RefSeq" id="WP_249313022.1">
    <property type="nucleotide sequence ID" value="NZ_JACRSU010000003.1"/>
</dbReference>
<keyword evidence="3" id="KW-0560">Oxidoreductase</keyword>
<dbReference type="SUPFAM" id="SSF51905">
    <property type="entry name" value="FAD/NAD(P)-binding domain"/>
    <property type="match status" value="1"/>
</dbReference>
<keyword evidence="4" id="KW-0408">Iron</keyword>
<keyword evidence="5" id="KW-0411">Iron-sulfur</keyword>
<name>A0A926DNK1_9FIRM</name>
<dbReference type="InterPro" id="IPR036188">
    <property type="entry name" value="FAD/NAD-bd_sf"/>
</dbReference>
<accession>A0A926DNK1</accession>
<dbReference type="GO" id="GO:0046872">
    <property type="term" value="F:metal ion binding"/>
    <property type="evidence" value="ECO:0007669"/>
    <property type="project" value="UniProtKB-KW"/>
</dbReference>
<keyword evidence="6" id="KW-0472">Membrane</keyword>
<dbReference type="GO" id="GO:0051539">
    <property type="term" value="F:4 iron, 4 sulfur cluster binding"/>
    <property type="evidence" value="ECO:0007669"/>
    <property type="project" value="UniProtKB-KW"/>
</dbReference>
<keyword evidence="8" id="KW-1185">Reference proteome</keyword>
<evidence type="ECO:0000256" key="1">
    <source>
        <dbReference type="ARBA" id="ARBA00022485"/>
    </source>
</evidence>
<dbReference type="Pfam" id="PF12831">
    <property type="entry name" value="FAD_oxidored"/>
    <property type="match status" value="2"/>
</dbReference>